<evidence type="ECO:0000313" key="2">
    <source>
        <dbReference type="EMBL" id="GAV87532.1"/>
    </source>
</evidence>
<evidence type="ECO:0000313" key="3">
    <source>
        <dbReference type="Proteomes" id="UP000187406"/>
    </source>
</evidence>
<sequence length="108" mass="12514">MLTRFTNITNALKSIGKSYTNNEMVRKILRSLPIAWMPKVTTTKEAKDLSTLPMEEFIGSLMTHELNLKSQEVEEVKKKEEKRKTIALKAREESDDEDQDELAMITRK</sequence>
<dbReference type="Proteomes" id="UP000187406">
    <property type="component" value="Unassembled WGS sequence"/>
</dbReference>
<dbReference type="OrthoDB" id="5593012at2759"/>
<dbReference type="InParanoid" id="A0A1Q3D503"/>
<accession>A0A1Q3D503</accession>
<feature type="non-terminal residue" evidence="2">
    <location>
        <position position="108"/>
    </location>
</feature>
<protein>
    <submittedName>
        <fullName evidence="2">UBN2 domain-containing protein</fullName>
    </submittedName>
</protein>
<gene>
    <name evidence="2" type="ORF">CFOL_v3_30958</name>
</gene>
<feature type="region of interest" description="Disordered" evidence="1">
    <location>
        <begin position="88"/>
        <end position="108"/>
    </location>
</feature>
<dbReference type="EMBL" id="BDDD01004363">
    <property type="protein sequence ID" value="GAV87532.1"/>
    <property type="molecule type" value="Genomic_DNA"/>
</dbReference>
<proteinExistence type="predicted"/>
<dbReference type="Pfam" id="PF14223">
    <property type="entry name" value="Retrotran_gag_2"/>
    <property type="match status" value="1"/>
</dbReference>
<reference evidence="3" key="1">
    <citation type="submission" date="2016-04" db="EMBL/GenBank/DDBJ databases">
        <title>Cephalotus genome sequencing.</title>
        <authorList>
            <person name="Fukushima K."/>
            <person name="Hasebe M."/>
            <person name="Fang X."/>
        </authorList>
    </citation>
    <scope>NUCLEOTIDE SEQUENCE [LARGE SCALE GENOMIC DNA]</scope>
    <source>
        <strain evidence="3">cv. St1</strain>
    </source>
</reference>
<keyword evidence="3" id="KW-1185">Reference proteome</keyword>
<dbReference type="AlphaFoldDB" id="A0A1Q3D503"/>
<evidence type="ECO:0000256" key="1">
    <source>
        <dbReference type="SAM" id="MobiDB-lite"/>
    </source>
</evidence>
<organism evidence="2 3">
    <name type="scientific">Cephalotus follicularis</name>
    <name type="common">Albany pitcher plant</name>
    <dbReference type="NCBI Taxonomy" id="3775"/>
    <lineage>
        <taxon>Eukaryota</taxon>
        <taxon>Viridiplantae</taxon>
        <taxon>Streptophyta</taxon>
        <taxon>Embryophyta</taxon>
        <taxon>Tracheophyta</taxon>
        <taxon>Spermatophyta</taxon>
        <taxon>Magnoliopsida</taxon>
        <taxon>eudicotyledons</taxon>
        <taxon>Gunneridae</taxon>
        <taxon>Pentapetalae</taxon>
        <taxon>rosids</taxon>
        <taxon>fabids</taxon>
        <taxon>Oxalidales</taxon>
        <taxon>Cephalotaceae</taxon>
        <taxon>Cephalotus</taxon>
    </lineage>
</organism>
<comment type="caution">
    <text evidence="2">The sequence shown here is derived from an EMBL/GenBank/DDBJ whole genome shotgun (WGS) entry which is preliminary data.</text>
</comment>
<name>A0A1Q3D503_CEPFO</name>